<dbReference type="NCBIfam" id="TIGR02980">
    <property type="entry name" value="SigBFG"/>
    <property type="match status" value="1"/>
</dbReference>
<evidence type="ECO:0000313" key="9">
    <source>
        <dbReference type="EMBL" id="GIE49066.1"/>
    </source>
</evidence>
<keyword evidence="2" id="KW-0731">Sigma factor</keyword>
<dbReference type="GO" id="GO:0003677">
    <property type="term" value="F:DNA binding"/>
    <property type="evidence" value="ECO:0007669"/>
    <property type="project" value="UniProtKB-KW"/>
</dbReference>
<dbReference type="Proteomes" id="UP000647172">
    <property type="component" value="Unassembled WGS sequence"/>
</dbReference>
<reference evidence="9" key="1">
    <citation type="submission" date="2021-01" db="EMBL/GenBank/DDBJ databases">
        <title>Whole genome shotgun sequence of Actinoplanes nipponensis NBRC 14063.</title>
        <authorList>
            <person name="Komaki H."/>
            <person name="Tamura T."/>
        </authorList>
    </citation>
    <scope>NUCLEOTIDE SEQUENCE</scope>
    <source>
        <strain evidence="9">NBRC 14063</strain>
    </source>
</reference>
<keyword evidence="4" id="KW-0804">Transcription</keyword>
<dbReference type="CDD" id="cd06171">
    <property type="entry name" value="Sigma70_r4"/>
    <property type="match status" value="1"/>
</dbReference>
<dbReference type="SUPFAM" id="SSF88659">
    <property type="entry name" value="Sigma3 and sigma4 domains of RNA polymerase sigma factors"/>
    <property type="match status" value="2"/>
</dbReference>
<dbReference type="InterPro" id="IPR036388">
    <property type="entry name" value="WH-like_DNA-bd_sf"/>
</dbReference>
<dbReference type="AlphaFoldDB" id="A0A919JH25"/>
<dbReference type="GO" id="GO:0006352">
    <property type="term" value="P:DNA-templated transcription initiation"/>
    <property type="evidence" value="ECO:0007669"/>
    <property type="project" value="InterPro"/>
</dbReference>
<dbReference type="PANTHER" id="PTHR30385:SF4">
    <property type="entry name" value="RNA POLYMERASE SIGMA-E FACTOR"/>
    <property type="match status" value="1"/>
</dbReference>
<dbReference type="Gene3D" id="1.10.10.10">
    <property type="entry name" value="Winged helix-like DNA-binding domain superfamily/Winged helix DNA-binding domain"/>
    <property type="match status" value="2"/>
</dbReference>
<dbReference type="NCBIfam" id="TIGR02937">
    <property type="entry name" value="sigma70-ECF"/>
    <property type="match status" value="1"/>
</dbReference>
<keyword evidence="3" id="KW-0238">DNA-binding</keyword>
<dbReference type="PRINTS" id="PR00046">
    <property type="entry name" value="SIGMA70FCT"/>
</dbReference>
<dbReference type="GO" id="GO:0016987">
    <property type="term" value="F:sigma factor activity"/>
    <property type="evidence" value="ECO:0007669"/>
    <property type="project" value="UniProtKB-KW"/>
</dbReference>
<name>A0A919JH25_9ACTN</name>
<evidence type="ECO:0000256" key="4">
    <source>
        <dbReference type="ARBA" id="ARBA00023163"/>
    </source>
</evidence>
<organism evidence="9 10">
    <name type="scientific">Actinoplanes nipponensis</name>
    <dbReference type="NCBI Taxonomy" id="135950"/>
    <lineage>
        <taxon>Bacteria</taxon>
        <taxon>Bacillati</taxon>
        <taxon>Actinomycetota</taxon>
        <taxon>Actinomycetes</taxon>
        <taxon>Micromonosporales</taxon>
        <taxon>Micromonosporaceae</taxon>
        <taxon>Actinoplanes</taxon>
    </lineage>
</organism>
<dbReference type="PANTHER" id="PTHR30385">
    <property type="entry name" value="SIGMA FACTOR F FLAGELLAR"/>
    <property type="match status" value="1"/>
</dbReference>
<accession>A0A919JH25</accession>
<evidence type="ECO:0000259" key="6">
    <source>
        <dbReference type="Pfam" id="PF04539"/>
    </source>
</evidence>
<proteinExistence type="predicted"/>
<dbReference type="InterPro" id="IPR013324">
    <property type="entry name" value="RNA_pol_sigma_r3/r4-like"/>
</dbReference>
<feature type="domain" description="RNA polymerase sigma-70 region 4" evidence="8">
    <location>
        <begin position="213"/>
        <end position="261"/>
    </location>
</feature>
<gene>
    <name evidence="9" type="ORF">Ani05nite_26000</name>
</gene>
<evidence type="ECO:0000256" key="5">
    <source>
        <dbReference type="SAM" id="MobiDB-lite"/>
    </source>
</evidence>
<evidence type="ECO:0000259" key="8">
    <source>
        <dbReference type="Pfam" id="PF04545"/>
    </source>
</evidence>
<dbReference type="InterPro" id="IPR000943">
    <property type="entry name" value="RNA_pol_sigma70"/>
</dbReference>
<sequence>MTTKTVRRAPEDNPLTSARTAGNADDLLRAMAAMPASHPSRPALRERAIEAWLPLARHLANRYAGRGEPTDDLLQTATVGLIKAVDKFDPGFGTDFAGYAIPTVIGEIKRHFRDRTWAIRVPRRLQELRLAITAANNTLTHTLGRSPTVADIAAHLEVTEEEVLEGLEGARAYNATSLSTPVGADGTTELGETLGAEDHEFALTEARLALGPALASLDERERRILTLRFYGNLTQTEIAEQVGISQMHVSRLISRALAKLRGKLGDDTV</sequence>
<feature type="domain" description="RNA polymerase sigma-70 region 3" evidence="6">
    <location>
        <begin position="128"/>
        <end position="196"/>
    </location>
</feature>
<dbReference type="Pfam" id="PF04539">
    <property type="entry name" value="Sigma70_r3"/>
    <property type="match status" value="1"/>
</dbReference>
<dbReference type="InterPro" id="IPR014284">
    <property type="entry name" value="RNA_pol_sigma-70_dom"/>
</dbReference>
<evidence type="ECO:0008006" key="11">
    <source>
        <dbReference type="Google" id="ProtNLM"/>
    </source>
</evidence>
<evidence type="ECO:0000259" key="7">
    <source>
        <dbReference type="Pfam" id="PF04542"/>
    </source>
</evidence>
<evidence type="ECO:0000256" key="3">
    <source>
        <dbReference type="ARBA" id="ARBA00023125"/>
    </source>
</evidence>
<evidence type="ECO:0000313" key="10">
    <source>
        <dbReference type="Proteomes" id="UP000647172"/>
    </source>
</evidence>
<evidence type="ECO:0000256" key="2">
    <source>
        <dbReference type="ARBA" id="ARBA00023082"/>
    </source>
</evidence>
<feature type="domain" description="RNA polymerase sigma-70 region 2" evidence="7">
    <location>
        <begin position="49"/>
        <end position="117"/>
    </location>
</feature>
<feature type="region of interest" description="Disordered" evidence="5">
    <location>
        <begin position="1"/>
        <end position="22"/>
    </location>
</feature>
<protein>
    <recommendedName>
        <fullName evidence="11">RNA polymerase sigma-B factor</fullName>
    </recommendedName>
</protein>
<dbReference type="InterPro" id="IPR007627">
    <property type="entry name" value="RNA_pol_sigma70_r2"/>
</dbReference>
<dbReference type="EMBL" id="BOMQ01000030">
    <property type="protein sequence ID" value="GIE49066.1"/>
    <property type="molecule type" value="Genomic_DNA"/>
</dbReference>
<dbReference type="Gene3D" id="1.20.120.1810">
    <property type="match status" value="1"/>
</dbReference>
<dbReference type="InterPro" id="IPR014322">
    <property type="entry name" value="RNA_pol_sigma-B/F/G"/>
</dbReference>
<dbReference type="Pfam" id="PF04545">
    <property type="entry name" value="Sigma70_r4"/>
    <property type="match status" value="1"/>
</dbReference>
<keyword evidence="10" id="KW-1185">Reference proteome</keyword>
<dbReference type="InterPro" id="IPR007630">
    <property type="entry name" value="RNA_pol_sigma70_r4"/>
</dbReference>
<comment type="caution">
    <text evidence="9">The sequence shown here is derived from an EMBL/GenBank/DDBJ whole genome shotgun (WGS) entry which is preliminary data.</text>
</comment>
<dbReference type="InterPro" id="IPR007624">
    <property type="entry name" value="RNA_pol_sigma70_r3"/>
</dbReference>
<dbReference type="SUPFAM" id="SSF88946">
    <property type="entry name" value="Sigma2 domain of RNA polymerase sigma factors"/>
    <property type="match status" value="1"/>
</dbReference>
<keyword evidence="1" id="KW-0805">Transcription regulation</keyword>
<dbReference type="Pfam" id="PF04542">
    <property type="entry name" value="Sigma70_r2"/>
    <property type="match status" value="1"/>
</dbReference>
<dbReference type="InterPro" id="IPR013325">
    <property type="entry name" value="RNA_pol_sigma_r2"/>
</dbReference>
<evidence type="ECO:0000256" key="1">
    <source>
        <dbReference type="ARBA" id="ARBA00023015"/>
    </source>
</evidence>